<feature type="transmembrane region" description="Helical" evidence="1">
    <location>
        <begin position="256"/>
        <end position="275"/>
    </location>
</feature>
<evidence type="ECO:0000313" key="3">
    <source>
        <dbReference type="Proteomes" id="UP000013827"/>
    </source>
</evidence>
<dbReference type="OMA" id="FWCLATG"/>
<evidence type="ECO:0008006" key="4">
    <source>
        <dbReference type="Google" id="ProtNLM"/>
    </source>
</evidence>
<dbReference type="InterPro" id="IPR037185">
    <property type="entry name" value="EmrE-like"/>
</dbReference>
<keyword evidence="3" id="KW-1185">Reference proteome</keyword>
<dbReference type="Proteomes" id="UP000013827">
    <property type="component" value="Unassembled WGS sequence"/>
</dbReference>
<reference evidence="3" key="1">
    <citation type="journal article" date="2013" name="Nature">
        <title>Pan genome of the phytoplankton Emiliania underpins its global distribution.</title>
        <authorList>
            <person name="Read B.A."/>
            <person name="Kegel J."/>
            <person name="Klute M.J."/>
            <person name="Kuo A."/>
            <person name="Lefebvre S.C."/>
            <person name="Maumus F."/>
            <person name="Mayer C."/>
            <person name="Miller J."/>
            <person name="Monier A."/>
            <person name="Salamov A."/>
            <person name="Young J."/>
            <person name="Aguilar M."/>
            <person name="Claverie J.M."/>
            <person name="Frickenhaus S."/>
            <person name="Gonzalez K."/>
            <person name="Herman E.K."/>
            <person name="Lin Y.C."/>
            <person name="Napier J."/>
            <person name="Ogata H."/>
            <person name="Sarno A.F."/>
            <person name="Shmutz J."/>
            <person name="Schroeder D."/>
            <person name="de Vargas C."/>
            <person name="Verret F."/>
            <person name="von Dassow P."/>
            <person name="Valentin K."/>
            <person name="Van de Peer Y."/>
            <person name="Wheeler G."/>
            <person name="Dacks J.B."/>
            <person name="Delwiche C.F."/>
            <person name="Dyhrman S.T."/>
            <person name="Glockner G."/>
            <person name="John U."/>
            <person name="Richards T."/>
            <person name="Worden A.Z."/>
            <person name="Zhang X."/>
            <person name="Grigoriev I.V."/>
            <person name="Allen A.E."/>
            <person name="Bidle K."/>
            <person name="Borodovsky M."/>
            <person name="Bowler C."/>
            <person name="Brownlee C."/>
            <person name="Cock J.M."/>
            <person name="Elias M."/>
            <person name="Gladyshev V.N."/>
            <person name="Groth M."/>
            <person name="Guda C."/>
            <person name="Hadaegh A."/>
            <person name="Iglesias-Rodriguez M.D."/>
            <person name="Jenkins J."/>
            <person name="Jones B.M."/>
            <person name="Lawson T."/>
            <person name="Leese F."/>
            <person name="Lindquist E."/>
            <person name="Lobanov A."/>
            <person name="Lomsadze A."/>
            <person name="Malik S.B."/>
            <person name="Marsh M.E."/>
            <person name="Mackinder L."/>
            <person name="Mock T."/>
            <person name="Mueller-Roeber B."/>
            <person name="Pagarete A."/>
            <person name="Parker M."/>
            <person name="Probert I."/>
            <person name="Quesneville H."/>
            <person name="Raines C."/>
            <person name="Rensing S.A."/>
            <person name="Riano-Pachon D.M."/>
            <person name="Richier S."/>
            <person name="Rokitta S."/>
            <person name="Shiraiwa Y."/>
            <person name="Soanes D.M."/>
            <person name="van der Giezen M."/>
            <person name="Wahlund T.M."/>
            <person name="Williams B."/>
            <person name="Wilson W."/>
            <person name="Wolfe G."/>
            <person name="Wurch L.L."/>
        </authorList>
    </citation>
    <scope>NUCLEOTIDE SEQUENCE</scope>
</reference>
<reference evidence="2" key="2">
    <citation type="submission" date="2024-10" db="UniProtKB">
        <authorList>
            <consortium name="EnsemblProtists"/>
        </authorList>
    </citation>
    <scope>IDENTIFICATION</scope>
</reference>
<dbReference type="GeneID" id="17264790"/>
<evidence type="ECO:0000256" key="1">
    <source>
        <dbReference type="SAM" id="Phobius"/>
    </source>
</evidence>
<feature type="transmembrane region" description="Helical" evidence="1">
    <location>
        <begin position="113"/>
        <end position="133"/>
    </location>
</feature>
<feature type="transmembrane region" description="Helical" evidence="1">
    <location>
        <begin position="287"/>
        <end position="306"/>
    </location>
</feature>
<organism evidence="2 3">
    <name type="scientific">Emiliania huxleyi (strain CCMP1516)</name>
    <dbReference type="NCBI Taxonomy" id="280463"/>
    <lineage>
        <taxon>Eukaryota</taxon>
        <taxon>Haptista</taxon>
        <taxon>Haptophyta</taxon>
        <taxon>Prymnesiophyceae</taxon>
        <taxon>Isochrysidales</taxon>
        <taxon>Noelaerhabdaceae</taxon>
        <taxon>Emiliania</taxon>
    </lineage>
</organism>
<proteinExistence type="predicted"/>
<accession>A0A0D3J6V7</accession>
<name>A0A0D3J6V7_EMIH1</name>
<dbReference type="EnsemblProtists" id="EOD19242">
    <property type="protein sequence ID" value="EOD19242"/>
    <property type="gene ID" value="EMIHUDRAFT_243068"/>
</dbReference>
<feature type="transmembrane region" description="Helical" evidence="1">
    <location>
        <begin position="140"/>
        <end position="160"/>
    </location>
</feature>
<dbReference type="KEGG" id="ehx:EMIHUDRAFT_243068"/>
<dbReference type="RefSeq" id="XP_005771671.1">
    <property type="nucleotide sequence ID" value="XM_005771614.1"/>
</dbReference>
<feature type="transmembrane region" description="Helical" evidence="1">
    <location>
        <begin position="192"/>
        <end position="214"/>
    </location>
</feature>
<evidence type="ECO:0000313" key="2">
    <source>
        <dbReference type="EnsemblProtists" id="EOD19242"/>
    </source>
</evidence>
<dbReference type="HOGENOM" id="CLU_063355_0_0_1"/>
<feature type="transmembrane region" description="Helical" evidence="1">
    <location>
        <begin position="72"/>
        <end position="93"/>
    </location>
</feature>
<protein>
    <recommendedName>
        <fullName evidence="4">EamA domain-containing protein</fullName>
    </recommendedName>
</protein>
<dbReference type="PaxDb" id="2903-EOD19242"/>
<dbReference type="AlphaFoldDB" id="A0A0D3J6V7"/>
<keyword evidence="1" id="KW-0812">Transmembrane</keyword>
<keyword evidence="1" id="KW-1133">Transmembrane helix</keyword>
<feature type="transmembrane region" description="Helical" evidence="1">
    <location>
        <begin position="40"/>
        <end position="60"/>
    </location>
</feature>
<keyword evidence="1" id="KW-0472">Membrane</keyword>
<feature type="transmembrane region" description="Helical" evidence="1">
    <location>
        <begin position="226"/>
        <end position="250"/>
    </location>
</feature>
<dbReference type="SUPFAM" id="SSF103481">
    <property type="entry name" value="Multidrug resistance efflux transporter EmrE"/>
    <property type="match status" value="1"/>
</dbReference>
<sequence>MTRALGTAVALIGVLGATPDAALLRAMNLAGGTEEVITVWRYVAVGLICLAVAVYNEGGVGPLLKGIVRSPGPILMAAVLMLGINLGFTISLLKARCAAPAQSAAATVDPAKALLLISLNPLWSAILGVIVLGDALPMRTILCNVAAICSMVLVFVPNVLAAMNGEPPPPSAEGRMLSVYSYTVAAAEENPVMVLIPLATGMLQALFLIYVRYVSMKNPDVSFESVPAFGAAFTAIAPTITALSAGVSLTGGLQPIFWGLLFLMGLGLGAYNVACVVAPKYITGAEVALILLLETVGGPIWVYLIYGDVPNNWTIASCTLLVASLLVHEIAGMMSSGEDHKTTLEPGVR</sequence>